<keyword evidence="1" id="KW-1133">Transmembrane helix</keyword>
<feature type="transmembrane region" description="Helical" evidence="1">
    <location>
        <begin position="35"/>
        <end position="54"/>
    </location>
</feature>
<accession>A0A2D4M7L2</accession>
<protein>
    <submittedName>
        <fullName evidence="2">Uncharacterized protein</fullName>
    </submittedName>
</protein>
<sequence>MHNTRGRILLPSQQPQACQKSQVLRAFQKTNRVEAVLISGGSCFLIQIIFKFYLNYQYWFRFVEYDDNHVTILSFCLFNESCCELKKLFADVSADGCGRVIPQKCGLVGLFLQKNCIESW</sequence>
<reference evidence="2" key="2">
    <citation type="submission" date="2017-11" db="EMBL/GenBank/DDBJ databases">
        <title>Coralsnake Venomics: Analyses of Venom Gland Transcriptomes and Proteomes of Six Brazilian Taxa.</title>
        <authorList>
            <person name="Aird S.D."/>
            <person name="Jorge da Silva N."/>
            <person name="Qiu L."/>
            <person name="Villar-Briones A."/>
            <person name="Aparecida-Saddi V."/>
            <person name="Campos-Telles M.P."/>
            <person name="Grau M."/>
            <person name="Mikheyev A.S."/>
        </authorList>
    </citation>
    <scope>NUCLEOTIDE SEQUENCE</scope>
    <source>
        <tissue evidence="2">Venom_gland</tissue>
    </source>
</reference>
<dbReference type="EMBL" id="IACM01078915">
    <property type="protein sequence ID" value="LAB28979.1"/>
    <property type="molecule type" value="Transcribed_RNA"/>
</dbReference>
<name>A0A2D4M7L2_9SAUR</name>
<keyword evidence="1" id="KW-0472">Membrane</keyword>
<keyword evidence="1" id="KW-0812">Transmembrane</keyword>
<evidence type="ECO:0000313" key="2">
    <source>
        <dbReference type="EMBL" id="LAB28979.1"/>
    </source>
</evidence>
<reference evidence="2" key="1">
    <citation type="submission" date="2017-07" db="EMBL/GenBank/DDBJ databases">
        <authorList>
            <person name="Mikheyev A."/>
            <person name="Grau M."/>
        </authorList>
    </citation>
    <scope>NUCLEOTIDE SEQUENCE</scope>
    <source>
        <tissue evidence="2">Venom_gland</tissue>
    </source>
</reference>
<proteinExistence type="predicted"/>
<dbReference type="AlphaFoldDB" id="A0A2D4M7L2"/>
<organism evidence="2">
    <name type="scientific">Micrurus spixii</name>
    <name type="common">Amazon coral snake</name>
    <dbReference type="NCBI Taxonomy" id="129469"/>
    <lineage>
        <taxon>Eukaryota</taxon>
        <taxon>Metazoa</taxon>
        <taxon>Chordata</taxon>
        <taxon>Craniata</taxon>
        <taxon>Vertebrata</taxon>
        <taxon>Euteleostomi</taxon>
        <taxon>Lepidosauria</taxon>
        <taxon>Squamata</taxon>
        <taxon>Bifurcata</taxon>
        <taxon>Unidentata</taxon>
        <taxon>Episquamata</taxon>
        <taxon>Toxicofera</taxon>
        <taxon>Serpentes</taxon>
        <taxon>Colubroidea</taxon>
        <taxon>Elapidae</taxon>
        <taxon>Elapinae</taxon>
        <taxon>Micrurus</taxon>
    </lineage>
</organism>
<evidence type="ECO:0000256" key="1">
    <source>
        <dbReference type="SAM" id="Phobius"/>
    </source>
</evidence>